<protein>
    <submittedName>
        <fullName evidence="1">Uncharacterized protein</fullName>
    </submittedName>
</protein>
<dbReference type="AlphaFoldDB" id="A0AAV4EEJ0"/>
<keyword evidence="2" id="KW-1185">Reference proteome</keyword>
<accession>A0AAV4EEJ0</accession>
<reference evidence="1 2" key="1">
    <citation type="journal article" date="2021" name="Elife">
        <title>Chloroplast acquisition without the gene transfer in kleptoplastic sea slugs, Plakobranchus ocellatus.</title>
        <authorList>
            <person name="Maeda T."/>
            <person name="Takahashi S."/>
            <person name="Yoshida T."/>
            <person name="Shimamura S."/>
            <person name="Takaki Y."/>
            <person name="Nagai Y."/>
            <person name="Toyoda A."/>
            <person name="Suzuki Y."/>
            <person name="Arimoto A."/>
            <person name="Ishii H."/>
            <person name="Satoh N."/>
            <person name="Nishiyama T."/>
            <person name="Hasebe M."/>
            <person name="Maruyama T."/>
            <person name="Minagawa J."/>
            <person name="Obokata J."/>
            <person name="Shigenobu S."/>
        </authorList>
    </citation>
    <scope>NUCLEOTIDE SEQUENCE [LARGE SCALE GENOMIC DNA]</scope>
</reference>
<proteinExistence type="predicted"/>
<dbReference type="EMBL" id="BMAT01003641">
    <property type="protein sequence ID" value="GFR59482.1"/>
    <property type="molecule type" value="Genomic_DNA"/>
</dbReference>
<organism evidence="1 2">
    <name type="scientific">Elysia marginata</name>
    <dbReference type="NCBI Taxonomy" id="1093978"/>
    <lineage>
        <taxon>Eukaryota</taxon>
        <taxon>Metazoa</taxon>
        <taxon>Spiralia</taxon>
        <taxon>Lophotrochozoa</taxon>
        <taxon>Mollusca</taxon>
        <taxon>Gastropoda</taxon>
        <taxon>Heterobranchia</taxon>
        <taxon>Euthyneura</taxon>
        <taxon>Panpulmonata</taxon>
        <taxon>Sacoglossa</taxon>
        <taxon>Placobranchoidea</taxon>
        <taxon>Plakobranchidae</taxon>
        <taxon>Elysia</taxon>
    </lineage>
</organism>
<dbReference type="Proteomes" id="UP000762676">
    <property type="component" value="Unassembled WGS sequence"/>
</dbReference>
<sequence length="644" mass="72692">MDIVKKYIQSCFDELKACLFTSDETDAIGFVRHGMLVIYLLSIKMLDDVVKADRDGKVKAVVVGALGDLLASDVAMRVFSDEDICSLGYTFAGFIRKCDECDVKLSRSGERRIYSVFKAIADYKLDDESHSLDEIFKESMVRYSLYTENYNDTFEFLVKHVDVKSATDIVTWYSRILILMDSVGHEMTMDVSVIRLIMEIQCESVVINPLYVDEIIKNANTEKAKRYAQAQQYRDVQKQIVESSGKSDREKRMLLSNVEVTALEIKNMDKSLNRQHSTVSSIKDDLRPDQRMSYVADRLSQYLVMKFYTSVFPVFVREEVPHVATYSSPEQPASSSASTMSLPAVSLKKDENPIVSIADEAVDMVGHGTTLHLFGEGVYCLFQKRGKDAVTFFQKLLEKFEKEKGEGVSYPCFDSSLKLCRLLISLCYERQGAQETGQAKYETYKKALALLATEKVLECADKVTALARIYLELKDKKGIEQFLKKYPDPPSGNITLWEALELTLDTSASDEIIKFDQLKVELSGVLKLIEVELPDNFIKNVTGLYRSRATLSELTDPLLAAYLHKSQPLCARLAGVVAAIGHLYAEGERIARHRGPSDADDFFRVANKINPNRCYRKIGCRFLMRPGLVEPQGAEAIPGLSWMM</sequence>
<evidence type="ECO:0000313" key="1">
    <source>
        <dbReference type="EMBL" id="GFR59482.1"/>
    </source>
</evidence>
<comment type="caution">
    <text evidence="1">The sequence shown here is derived from an EMBL/GenBank/DDBJ whole genome shotgun (WGS) entry which is preliminary data.</text>
</comment>
<name>A0AAV4EEJ0_9GAST</name>
<gene>
    <name evidence="1" type="ORF">ElyMa_001795600</name>
</gene>
<evidence type="ECO:0000313" key="2">
    <source>
        <dbReference type="Proteomes" id="UP000762676"/>
    </source>
</evidence>